<dbReference type="SMART" id="SM00737">
    <property type="entry name" value="ML"/>
    <property type="match status" value="1"/>
</dbReference>
<evidence type="ECO:0000313" key="4">
    <source>
        <dbReference type="EMBL" id="KAF9577596.1"/>
    </source>
</evidence>
<evidence type="ECO:0000313" key="5">
    <source>
        <dbReference type="Proteomes" id="UP000780801"/>
    </source>
</evidence>
<proteinExistence type="predicted"/>
<dbReference type="InterPro" id="IPR003172">
    <property type="entry name" value="ML_dom"/>
</dbReference>
<gene>
    <name evidence="4" type="ORF">BGW38_007098</name>
</gene>
<evidence type="ECO:0000256" key="2">
    <source>
        <dbReference type="SAM" id="SignalP"/>
    </source>
</evidence>
<feature type="signal peptide" evidence="2">
    <location>
        <begin position="1"/>
        <end position="19"/>
    </location>
</feature>
<sequence>MKAIAVLATIAAVASSVQAASCANGPTQFTLTSYTSTPSPPCRGKPICFSINGVLDTPIIEGSTFSIAGRYLGRLVYTDNHDLCKLLADQGTPCPLPITTTDAKVCVNVKPNAPINVGANVTVTARNGDGGILWCEET</sequence>
<feature type="domain" description="MD-2-related lipid-recognition" evidence="3">
    <location>
        <begin position="19"/>
        <end position="135"/>
    </location>
</feature>
<dbReference type="OrthoDB" id="2405630at2759"/>
<keyword evidence="2" id="KW-0732">Signal</keyword>
<reference evidence="4" key="1">
    <citation type="journal article" date="2020" name="Fungal Divers.">
        <title>Resolving the Mortierellaceae phylogeny through synthesis of multi-gene phylogenetics and phylogenomics.</title>
        <authorList>
            <person name="Vandepol N."/>
            <person name="Liber J."/>
            <person name="Desiro A."/>
            <person name="Na H."/>
            <person name="Kennedy M."/>
            <person name="Barry K."/>
            <person name="Grigoriev I.V."/>
            <person name="Miller A.N."/>
            <person name="O'Donnell K."/>
            <person name="Stajich J.E."/>
            <person name="Bonito G."/>
        </authorList>
    </citation>
    <scope>NUCLEOTIDE SEQUENCE</scope>
    <source>
        <strain evidence="4">KOD1015</strain>
    </source>
</reference>
<dbReference type="EMBL" id="JAABOA010004622">
    <property type="protein sequence ID" value="KAF9577596.1"/>
    <property type="molecule type" value="Genomic_DNA"/>
</dbReference>
<feature type="non-terminal residue" evidence="4">
    <location>
        <position position="1"/>
    </location>
</feature>
<evidence type="ECO:0000259" key="3">
    <source>
        <dbReference type="SMART" id="SM00737"/>
    </source>
</evidence>
<dbReference type="AlphaFoldDB" id="A0A9P6FMV8"/>
<accession>A0A9P6FMV8</accession>
<dbReference type="Proteomes" id="UP000780801">
    <property type="component" value="Unassembled WGS sequence"/>
</dbReference>
<keyword evidence="5" id="KW-1185">Reference proteome</keyword>
<dbReference type="Pfam" id="PF02221">
    <property type="entry name" value="E1_DerP2_DerF2"/>
    <property type="match status" value="1"/>
</dbReference>
<dbReference type="InterPro" id="IPR014756">
    <property type="entry name" value="Ig_E-set"/>
</dbReference>
<dbReference type="SUPFAM" id="SSF81296">
    <property type="entry name" value="E set domains"/>
    <property type="match status" value="1"/>
</dbReference>
<name>A0A9P6FMV8_9FUNG</name>
<comment type="caution">
    <text evidence="4">The sequence shown here is derived from an EMBL/GenBank/DDBJ whole genome shotgun (WGS) entry which is preliminary data.</text>
</comment>
<evidence type="ECO:0000256" key="1">
    <source>
        <dbReference type="ARBA" id="ARBA00016056"/>
    </source>
</evidence>
<feature type="chain" id="PRO_5040463127" description="Phosphatidylglycerol/phosphatidylinositol transfer protein" evidence="2">
    <location>
        <begin position="20"/>
        <end position="138"/>
    </location>
</feature>
<protein>
    <recommendedName>
        <fullName evidence="1">Phosphatidylglycerol/phosphatidylinositol transfer protein</fullName>
    </recommendedName>
</protein>
<organism evidence="4 5">
    <name type="scientific">Lunasporangiospora selenospora</name>
    <dbReference type="NCBI Taxonomy" id="979761"/>
    <lineage>
        <taxon>Eukaryota</taxon>
        <taxon>Fungi</taxon>
        <taxon>Fungi incertae sedis</taxon>
        <taxon>Mucoromycota</taxon>
        <taxon>Mortierellomycotina</taxon>
        <taxon>Mortierellomycetes</taxon>
        <taxon>Mortierellales</taxon>
        <taxon>Mortierellaceae</taxon>
        <taxon>Lunasporangiospora</taxon>
    </lineage>
</organism>